<dbReference type="SUPFAM" id="SSF54909">
    <property type="entry name" value="Dimeric alpha+beta barrel"/>
    <property type="match status" value="1"/>
</dbReference>
<dbReference type="InterPro" id="IPR011008">
    <property type="entry name" value="Dimeric_a/b-barrel"/>
</dbReference>
<dbReference type="EMBL" id="AP017646">
    <property type="protein sequence ID" value="BAW28925.1"/>
    <property type="molecule type" value="Genomic_DNA"/>
</dbReference>
<sequence length="54" mass="6472">MDDPNEIFILLEWDTKEHATNFVESEELRKIMKKAGVITKPEIRFFEKIEDFSL</sequence>
<evidence type="ECO:0000313" key="1">
    <source>
        <dbReference type="EMBL" id="BAW28925.1"/>
    </source>
</evidence>
<evidence type="ECO:0008006" key="3">
    <source>
        <dbReference type="Google" id="ProtNLM"/>
    </source>
</evidence>
<gene>
    <name evidence="1" type="ORF">MESMT1_0995</name>
</gene>
<organism evidence="1 2">
    <name type="scientific">Methanosarcina thermophila</name>
    <dbReference type="NCBI Taxonomy" id="2210"/>
    <lineage>
        <taxon>Archaea</taxon>
        <taxon>Methanobacteriati</taxon>
        <taxon>Methanobacteriota</taxon>
        <taxon>Stenosarchaea group</taxon>
        <taxon>Methanomicrobia</taxon>
        <taxon>Methanosarcinales</taxon>
        <taxon>Methanosarcinaceae</taxon>
        <taxon>Methanosarcina</taxon>
    </lineage>
</organism>
<reference evidence="1 2" key="1">
    <citation type="submission" date="2016-09" db="EMBL/GenBank/DDBJ databases">
        <title>Complete Genome Sequence of Methanosarcina thermophila MT-1.</title>
        <authorList>
            <person name="Kouzuma A."/>
        </authorList>
    </citation>
    <scope>NUCLEOTIDE SEQUENCE [LARGE SCALE GENOMIC DNA]</scope>
    <source>
        <strain evidence="1 2">MT-1</strain>
    </source>
</reference>
<dbReference type="Gene3D" id="3.30.70.100">
    <property type="match status" value="1"/>
</dbReference>
<evidence type="ECO:0000313" key="2">
    <source>
        <dbReference type="Proteomes" id="UP000265557"/>
    </source>
</evidence>
<protein>
    <recommendedName>
        <fullName evidence="3">ABM domain-containing protein</fullName>
    </recommendedName>
</protein>
<dbReference type="AlphaFoldDB" id="A0A3G9CS62"/>
<dbReference type="Proteomes" id="UP000265557">
    <property type="component" value="Chromosome"/>
</dbReference>
<name>A0A3G9CS62_METTE</name>
<accession>A0A3G9CS62</accession>
<proteinExistence type="predicted"/>